<comment type="caution">
    <text evidence="1">The sequence shown here is derived from an EMBL/GenBank/DDBJ whole genome shotgun (WGS) entry which is preliminary data.</text>
</comment>
<protein>
    <submittedName>
        <fullName evidence="1">Uncharacterized protein</fullName>
    </submittedName>
</protein>
<evidence type="ECO:0000313" key="2">
    <source>
        <dbReference type="Proteomes" id="UP000321245"/>
    </source>
</evidence>
<organism evidence="1 2">
    <name type="scientific">Empedobacter brevis NBRC 14943 = ATCC 43319</name>
    <dbReference type="NCBI Taxonomy" id="1218108"/>
    <lineage>
        <taxon>Bacteria</taxon>
        <taxon>Pseudomonadati</taxon>
        <taxon>Bacteroidota</taxon>
        <taxon>Flavobacteriia</taxon>
        <taxon>Flavobacteriales</taxon>
        <taxon>Weeksellaceae</taxon>
        <taxon>Empedobacter</taxon>
    </lineage>
</organism>
<dbReference type="AlphaFoldDB" id="A0A511NF57"/>
<accession>A0A511NF57</accession>
<dbReference type="EMBL" id="BJXC01000006">
    <property type="protein sequence ID" value="GEM51459.1"/>
    <property type="molecule type" value="Genomic_DNA"/>
</dbReference>
<dbReference type="Proteomes" id="UP000321245">
    <property type="component" value="Unassembled WGS sequence"/>
</dbReference>
<evidence type="ECO:0000313" key="1">
    <source>
        <dbReference type="EMBL" id="GEM51459.1"/>
    </source>
</evidence>
<sequence>MYCIKPQDYYGEEKNSFKIGLPIEVINKLFDSFEGFILYLESDKFRFKIEEPFDFLEEFILFVKEFNITKQNIDFEFKHQPVNEMLDQIKLKWNRN</sequence>
<name>A0A511NF57_9FLAO</name>
<dbReference type="GeneID" id="84650665"/>
<reference evidence="1 2" key="1">
    <citation type="submission" date="2019-07" db="EMBL/GenBank/DDBJ databases">
        <title>Whole genome shotgun sequence of Empedobacter brevis NBRC 14943.</title>
        <authorList>
            <person name="Hosoyama A."/>
            <person name="Uohara A."/>
            <person name="Ohji S."/>
            <person name="Ichikawa N."/>
        </authorList>
    </citation>
    <scope>NUCLEOTIDE SEQUENCE [LARGE SCALE GENOMIC DNA]</scope>
    <source>
        <strain evidence="1 2">NBRC 14943</strain>
    </source>
</reference>
<dbReference type="RefSeq" id="WP_019976022.1">
    <property type="nucleotide sequence ID" value="NZ_BJXC01000006.1"/>
</dbReference>
<proteinExistence type="predicted"/>
<keyword evidence="2" id="KW-1185">Reference proteome</keyword>
<dbReference type="STRING" id="1218108.GCA_000382425_02546"/>
<gene>
    <name evidence="1" type="ORF">EB1_12490</name>
</gene>